<accession>A0AA86V6F9</accession>
<reference evidence="2 3" key="2">
    <citation type="submission" date="2024-07" db="EMBL/GenBank/DDBJ databases">
        <authorList>
            <person name="Akdeniz Z."/>
        </authorList>
    </citation>
    <scope>NUCLEOTIDE SEQUENCE [LARGE SCALE GENOMIC DNA]</scope>
</reference>
<dbReference type="Proteomes" id="UP001642409">
    <property type="component" value="Unassembled WGS sequence"/>
</dbReference>
<reference evidence="1" key="1">
    <citation type="submission" date="2023-06" db="EMBL/GenBank/DDBJ databases">
        <authorList>
            <person name="Kurt Z."/>
        </authorList>
    </citation>
    <scope>NUCLEOTIDE SEQUENCE</scope>
</reference>
<evidence type="ECO:0000313" key="2">
    <source>
        <dbReference type="EMBL" id="CAL6034379.1"/>
    </source>
</evidence>
<evidence type="ECO:0000313" key="3">
    <source>
        <dbReference type="Proteomes" id="UP001642409"/>
    </source>
</evidence>
<dbReference type="AlphaFoldDB" id="A0AA86V6F9"/>
<proteinExistence type="predicted"/>
<name>A0AA86V6F9_9EUKA</name>
<sequence>MKTVLNTFQNIERENGFKSPHTMFRTHRISWYLDNLVESLSDGFTPLYYLDIETPRRPSAYLATHNTIHRRWPSFFYLSEYTSPDQRPTFSIQQFSQLHYFTFSIHAPSRRIWHSQASETCRCSVGHLAAKFN</sequence>
<organism evidence="1">
    <name type="scientific">Hexamita inflata</name>
    <dbReference type="NCBI Taxonomy" id="28002"/>
    <lineage>
        <taxon>Eukaryota</taxon>
        <taxon>Metamonada</taxon>
        <taxon>Diplomonadida</taxon>
        <taxon>Hexamitidae</taxon>
        <taxon>Hexamitinae</taxon>
        <taxon>Hexamita</taxon>
    </lineage>
</organism>
<evidence type="ECO:0000313" key="1">
    <source>
        <dbReference type="EMBL" id="CAI9978117.1"/>
    </source>
</evidence>
<dbReference type="EMBL" id="CAXDID020000128">
    <property type="protein sequence ID" value="CAL6034379.1"/>
    <property type="molecule type" value="Genomic_DNA"/>
</dbReference>
<keyword evidence="3" id="KW-1185">Reference proteome</keyword>
<protein>
    <submittedName>
        <fullName evidence="2">Hypothetical_protein</fullName>
    </submittedName>
</protein>
<comment type="caution">
    <text evidence="1">The sequence shown here is derived from an EMBL/GenBank/DDBJ whole genome shotgun (WGS) entry which is preliminary data.</text>
</comment>
<gene>
    <name evidence="2" type="ORF">HINF_LOCUS35422</name>
    <name evidence="1" type="ORF">HINF_LOCUS65762</name>
</gene>
<dbReference type="EMBL" id="CATOUU010001183">
    <property type="protein sequence ID" value="CAI9978117.1"/>
    <property type="molecule type" value="Genomic_DNA"/>
</dbReference>